<sequence>MDQQTVEVSDFQFRALRRVRLFPPGTFQATGTTVPRWLATSSGLGLTVVATPSGELISFNTADVHNLLPGRTNLSVEVTDLPKKITPFRLSRQSAAASISLIDGSSDGKTLAIVATKPSTGDPFVFLYDFRLFSLQYTGEVYPYLEIRLSSSGGATATDLQWNPAIGNMFCASCSDGTLTTFTIDETDATKYSVVGTLRITDGSPLCISWSPKGKQLVVGLDNGIMKQLKPELAPVRQVPAPAGSVVRLPNDDVRCAGLCWLTTTEFAVAYAQKNTQAVVLTLLTVKKDGAPVW</sequence>
<keyword evidence="3" id="KW-0539">Nucleus</keyword>
<protein>
    <recommendedName>
        <fullName evidence="4">Nucleoporin Nup159/Nup146 N-terminal domain-containing protein</fullName>
    </recommendedName>
</protein>
<feature type="domain" description="Nucleoporin Nup159/Nup146 N-terminal" evidence="4">
    <location>
        <begin position="83"/>
        <end position="275"/>
    </location>
</feature>
<evidence type="ECO:0000313" key="6">
    <source>
        <dbReference type="WBParaSite" id="PSAMB.scaffold11421size3358.g34115.t1"/>
    </source>
</evidence>
<dbReference type="WBParaSite" id="PSAMB.scaffold11421size3358.g34115.t1">
    <property type="protein sequence ID" value="PSAMB.scaffold11421size3358.g34115.t1"/>
    <property type="gene ID" value="PSAMB.scaffold11421size3358.g34115"/>
</dbReference>
<evidence type="ECO:0000256" key="3">
    <source>
        <dbReference type="ARBA" id="ARBA00023242"/>
    </source>
</evidence>
<dbReference type="InterPro" id="IPR039462">
    <property type="entry name" value="Nup159/Nup146_N"/>
</dbReference>
<dbReference type="Gene3D" id="2.130.10.10">
    <property type="entry name" value="YVTN repeat-like/Quinoprotein amine dehydrogenase"/>
    <property type="match status" value="1"/>
</dbReference>
<accession>A0A914UQH2</accession>
<keyword evidence="5" id="KW-1185">Reference proteome</keyword>
<dbReference type="AlphaFoldDB" id="A0A914UQH2"/>
<comment type="subcellular location">
    <subcellularLocation>
        <location evidence="1">Nucleus</location>
    </subcellularLocation>
</comment>
<dbReference type="GO" id="GO:0005634">
    <property type="term" value="C:nucleus"/>
    <property type="evidence" value="ECO:0007669"/>
    <property type="project" value="UniProtKB-SubCell"/>
</dbReference>
<evidence type="ECO:0000256" key="2">
    <source>
        <dbReference type="ARBA" id="ARBA00022448"/>
    </source>
</evidence>
<evidence type="ECO:0000313" key="5">
    <source>
        <dbReference type="Proteomes" id="UP000887566"/>
    </source>
</evidence>
<reference evidence="6" key="1">
    <citation type="submission" date="2022-11" db="UniProtKB">
        <authorList>
            <consortium name="WormBaseParasite"/>
        </authorList>
    </citation>
    <scope>IDENTIFICATION</scope>
</reference>
<evidence type="ECO:0000259" key="4">
    <source>
        <dbReference type="Pfam" id="PF16755"/>
    </source>
</evidence>
<proteinExistence type="predicted"/>
<dbReference type="SUPFAM" id="SSF117289">
    <property type="entry name" value="Nucleoporin domain"/>
    <property type="match status" value="1"/>
</dbReference>
<name>A0A914UQH2_9BILA</name>
<evidence type="ECO:0000256" key="1">
    <source>
        <dbReference type="ARBA" id="ARBA00004123"/>
    </source>
</evidence>
<dbReference type="Pfam" id="PF16755">
    <property type="entry name" value="Beta-prop_NUP159_NUP214"/>
    <property type="match status" value="1"/>
</dbReference>
<dbReference type="Proteomes" id="UP000887566">
    <property type="component" value="Unplaced"/>
</dbReference>
<organism evidence="5 6">
    <name type="scientific">Plectus sambesii</name>
    <dbReference type="NCBI Taxonomy" id="2011161"/>
    <lineage>
        <taxon>Eukaryota</taxon>
        <taxon>Metazoa</taxon>
        <taxon>Ecdysozoa</taxon>
        <taxon>Nematoda</taxon>
        <taxon>Chromadorea</taxon>
        <taxon>Plectida</taxon>
        <taxon>Plectina</taxon>
        <taxon>Plectoidea</taxon>
        <taxon>Plectidae</taxon>
        <taxon>Plectus</taxon>
    </lineage>
</organism>
<dbReference type="InterPro" id="IPR015943">
    <property type="entry name" value="WD40/YVTN_repeat-like_dom_sf"/>
</dbReference>
<keyword evidence="2" id="KW-0813">Transport</keyword>